<dbReference type="InterPro" id="IPR014105">
    <property type="entry name" value="Carotenoid/retinoid_OxRdtase"/>
</dbReference>
<dbReference type="SUPFAM" id="SSF51905">
    <property type="entry name" value="FAD/NAD(P)-binding domain"/>
    <property type="match status" value="1"/>
</dbReference>
<dbReference type="PANTHER" id="PTHR43734">
    <property type="entry name" value="PHYTOENE DESATURASE"/>
    <property type="match status" value="1"/>
</dbReference>
<protein>
    <submittedName>
        <fullName evidence="6">Phytoene desaturase</fullName>
    </submittedName>
</protein>
<keyword evidence="3 4" id="KW-0560">Oxidoreductase</keyword>
<dbReference type="Proteomes" id="UP000198928">
    <property type="component" value="Unassembled WGS sequence"/>
</dbReference>
<dbReference type="EMBL" id="FOSG01000004">
    <property type="protein sequence ID" value="SFK23124.1"/>
    <property type="molecule type" value="Genomic_DNA"/>
</dbReference>
<dbReference type="NCBIfam" id="TIGR02734">
    <property type="entry name" value="crtI_fam"/>
    <property type="match status" value="1"/>
</dbReference>
<evidence type="ECO:0000313" key="7">
    <source>
        <dbReference type="Proteomes" id="UP000198928"/>
    </source>
</evidence>
<feature type="domain" description="Amine oxidase" evidence="5">
    <location>
        <begin position="14"/>
        <end position="284"/>
    </location>
</feature>
<dbReference type="PRINTS" id="PR00419">
    <property type="entry name" value="ADXRDTASE"/>
</dbReference>
<dbReference type="RefSeq" id="WP_093848837.1">
    <property type="nucleotide sequence ID" value="NZ_FOSG01000004.1"/>
</dbReference>
<dbReference type="PANTHER" id="PTHR43734:SF1">
    <property type="entry name" value="PHYTOENE DESATURASE"/>
    <property type="match status" value="1"/>
</dbReference>
<gene>
    <name evidence="6" type="ORF">SAMN05192584_104331</name>
</gene>
<dbReference type="Gene3D" id="3.50.50.60">
    <property type="entry name" value="FAD/NAD(P)-binding domain"/>
    <property type="match status" value="2"/>
</dbReference>
<comment type="similarity">
    <text evidence="4">Belongs to the carotenoid/retinoid oxidoreductase family.</text>
</comment>
<dbReference type="InterPro" id="IPR036188">
    <property type="entry name" value="FAD/NAD-bd_sf"/>
</dbReference>
<dbReference type="InterPro" id="IPR002937">
    <property type="entry name" value="Amino_oxidase"/>
</dbReference>
<evidence type="ECO:0000259" key="5">
    <source>
        <dbReference type="Pfam" id="PF01593"/>
    </source>
</evidence>
<evidence type="ECO:0000256" key="1">
    <source>
        <dbReference type="ARBA" id="ARBA00004829"/>
    </source>
</evidence>
<evidence type="ECO:0000256" key="4">
    <source>
        <dbReference type="RuleBase" id="RU362075"/>
    </source>
</evidence>
<dbReference type="GO" id="GO:0016491">
    <property type="term" value="F:oxidoreductase activity"/>
    <property type="evidence" value="ECO:0007669"/>
    <property type="project" value="UniProtKB-KW"/>
</dbReference>
<proteinExistence type="inferred from homology"/>
<organism evidence="6 7">
    <name type="scientific">Streptomyces pini</name>
    <dbReference type="NCBI Taxonomy" id="1520580"/>
    <lineage>
        <taxon>Bacteria</taxon>
        <taxon>Bacillati</taxon>
        <taxon>Actinomycetota</taxon>
        <taxon>Actinomycetes</taxon>
        <taxon>Kitasatosporales</taxon>
        <taxon>Streptomycetaceae</taxon>
        <taxon>Streptomyces</taxon>
    </lineage>
</organism>
<evidence type="ECO:0000313" key="6">
    <source>
        <dbReference type="EMBL" id="SFK23124.1"/>
    </source>
</evidence>
<keyword evidence="7" id="KW-1185">Reference proteome</keyword>
<comment type="pathway">
    <text evidence="1 4">Carotenoid biosynthesis.</text>
</comment>
<keyword evidence="2 4" id="KW-0125">Carotenoid biosynthesis</keyword>
<dbReference type="AlphaFoldDB" id="A0A1I3XUC8"/>
<name>A0A1I3XUC8_9ACTN</name>
<evidence type="ECO:0000256" key="2">
    <source>
        <dbReference type="ARBA" id="ARBA00022746"/>
    </source>
</evidence>
<evidence type="ECO:0000256" key="3">
    <source>
        <dbReference type="ARBA" id="ARBA00023002"/>
    </source>
</evidence>
<dbReference type="OrthoDB" id="9774675at2"/>
<reference evidence="7" key="1">
    <citation type="submission" date="2016-10" db="EMBL/GenBank/DDBJ databases">
        <authorList>
            <person name="Varghese N."/>
            <person name="Submissions S."/>
        </authorList>
    </citation>
    <scope>NUCLEOTIDE SEQUENCE [LARGE SCALE GENOMIC DNA]</scope>
    <source>
        <strain evidence="7">PL19</strain>
    </source>
</reference>
<sequence length="497" mass="53152">MARVAVIGAGMGALAAAARLARQGHRVTVYERAAVCGGKLGTVRRDGFVFDTGPSLLTMPEVYRRLFADTGAPLERCVPLRPVEPACVYRFADGTRLAMPGDPRLVPGALDDALGEGAGAQWARLYAASGELWRLVGEDVLRRPLDGPAGLLRHAVRLRGLAAVAPWRTLRGTGQRYLRDPRLRMWLERYATYSGSDPRRVPGVMAVVPYVEQHYGSWYVPGGLRLLAEAVERRCAELGVRFRYGCEVAAVDTSGRGVTAVRMADGGAAAADVVVSGVDAAVLYGRLAADRRGRRPLGALTRARPSLSGFVLLLALRGRDPRTPHHRVLFPADYDAEFDAVFGARARPAADPAVYISAPDDAALRPDDAHEAWFVLVNAPRHATRAAPGTVDWTVPGLKESYAERILDVMAARGTDVRPRLLWYEARSPFDLERETESPGGAIYGTSSNGLRAALLRPANRSPVPGLFLVGGSAHPGGGLPLVALSAEIAAAQIGGV</sequence>
<dbReference type="Pfam" id="PF01593">
    <property type="entry name" value="Amino_oxidase"/>
    <property type="match status" value="1"/>
</dbReference>
<dbReference type="GO" id="GO:0016117">
    <property type="term" value="P:carotenoid biosynthetic process"/>
    <property type="evidence" value="ECO:0007669"/>
    <property type="project" value="UniProtKB-KW"/>
</dbReference>
<accession>A0A1I3XUC8</accession>